<accession>A0AAV7TSC3</accession>
<evidence type="ECO:0000313" key="1">
    <source>
        <dbReference type="EMBL" id="KAJ1179497.1"/>
    </source>
</evidence>
<reference evidence="1" key="1">
    <citation type="journal article" date="2022" name="bioRxiv">
        <title>Sequencing and chromosome-scale assembly of the giantPleurodeles waltlgenome.</title>
        <authorList>
            <person name="Brown T."/>
            <person name="Elewa A."/>
            <person name="Iarovenko S."/>
            <person name="Subramanian E."/>
            <person name="Araus A.J."/>
            <person name="Petzold A."/>
            <person name="Susuki M."/>
            <person name="Suzuki K.-i.T."/>
            <person name="Hayashi T."/>
            <person name="Toyoda A."/>
            <person name="Oliveira C."/>
            <person name="Osipova E."/>
            <person name="Leigh N.D."/>
            <person name="Simon A."/>
            <person name="Yun M.H."/>
        </authorList>
    </citation>
    <scope>NUCLEOTIDE SEQUENCE</scope>
    <source>
        <strain evidence="1">20211129_DDA</strain>
        <tissue evidence="1">Liver</tissue>
    </source>
</reference>
<comment type="caution">
    <text evidence="1">The sequence shown here is derived from an EMBL/GenBank/DDBJ whole genome shotgun (WGS) entry which is preliminary data.</text>
</comment>
<evidence type="ECO:0000313" key="2">
    <source>
        <dbReference type="Proteomes" id="UP001066276"/>
    </source>
</evidence>
<dbReference type="EMBL" id="JANPWB010000006">
    <property type="protein sequence ID" value="KAJ1179497.1"/>
    <property type="molecule type" value="Genomic_DNA"/>
</dbReference>
<dbReference type="Proteomes" id="UP001066276">
    <property type="component" value="Chromosome 3_2"/>
</dbReference>
<dbReference type="AlphaFoldDB" id="A0AAV7TSC3"/>
<gene>
    <name evidence="1" type="ORF">NDU88_004731</name>
</gene>
<proteinExistence type="predicted"/>
<sequence length="215" mass="24459">MLVHNEAQQKGNIRRGIQGLQTQNGQCRPAGRQYARFPLIKHPPSPEWAPSLHITDYIAFWLRRQIPKEVRSRVRSECPRPSLSDKVAMNPELDAKVVVFISKNSKDPRKGLDKGLKSWQDWLLNLIGPLTKTFEMAEEAYLNETSVDPKELHQWAQTTLSLLGNANTALSNERRKHILHNIDLKLIALASKEGGPSRQGHLFGDYFSKDMARGF</sequence>
<keyword evidence="2" id="KW-1185">Reference proteome</keyword>
<organism evidence="1 2">
    <name type="scientific">Pleurodeles waltl</name>
    <name type="common">Iberian ribbed newt</name>
    <dbReference type="NCBI Taxonomy" id="8319"/>
    <lineage>
        <taxon>Eukaryota</taxon>
        <taxon>Metazoa</taxon>
        <taxon>Chordata</taxon>
        <taxon>Craniata</taxon>
        <taxon>Vertebrata</taxon>
        <taxon>Euteleostomi</taxon>
        <taxon>Amphibia</taxon>
        <taxon>Batrachia</taxon>
        <taxon>Caudata</taxon>
        <taxon>Salamandroidea</taxon>
        <taxon>Salamandridae</taxon>
        <taxon>Pleurodelinae</taxon>
        <taxon>Pleurodeles</taxon>
    </lineage>
</organism>
<name>A0AAV7TSC3_PLEWA</name>
<protein>
    <submittedName>
        <fullName evidence="1">Uncharacterized protein</fullName>
    </submittedName>
</protein>